<gene>
    <name evidence="2" type="ORF">FFLO_00397</name>
</gene>
<name>A0A8K0JS72_9TREE</name>
<dbReference type="Proteomes" id="UP000812966">
    <property type="component" value="Unassembled WGS sequence"/>
</dbReference>
<feature type="compositionally biased region" description="Polar residues" evidence="1">
    <location>
        <begin position="454"/>
        <end position="467"/>
    </location>
</feature>
<sequence length="783" mass="84185">MHLSSISADVGNFSLYAPLLPIPDLSWLPFHMSRFRRFSKMAATTMSRIFTTNPRPYSNPSASSSTHTSATVTPTLARPVPVSVTRSESPYIPEPEVDAWCAVCDRLIVVARPANEEDAEGNPSGGKSKVDENGVPHFIKPMPARIPAKKLKRNITQPGLKRTNTQTRLAALATKPTPIETTQPAPIPRAAPVAVPVPAAPVYNTDLYCSAACAEKDLVRSGEQIDQLGKEMQALEWSGERDELPSPLWAGTESSASASEGEDGNVVKLDDATVKTHPTHPGTAVKAEPKIVSQTLSDEFDFTGYFDMAVRGVDYGLMERERRRSVHSQKSTPSILTGMMMKRNISNGGGNTGSGAGGYGYGYNQTVSSSDSLSSMWSSSDGKTFSEDSGASVYAGYGLHGGRPLRGFTPLNGNKPPGSGTQSPAGPLSPNSRRPSMISARSLSFSRQAGAVATGSNARLQNDSATPAMSRRSSHTNPKGGEPGSAPASTLFQSYAASFHRTPSSIELARPLPISPPARYRVLGGSRRASCADEEAFQEALKMERRASSSADTMRGRQFAPISLALGEYLTVDANKQDSLASTPTQRLPNDINREIAPDQVMRRSISRDSQIEFPIFEEDEDEPLSGKRARPISLASSRSSMKGSSTKGSLPRNSSFIFRDTPSTAITIGDQIVPQGSLPSKPRFCRSPSSPRVVPRQIASSFDDKAGTIGRSRSKRANSQVQFEVQTSLAPGPADRQRKFSETTRSFSWADLEKQGKVTTYALPPAALAKGKGDAKKLFYFD</sequence>
<dbReference type="EMBL" id="JABELV010000004">
    <property type="protein sequence ID" value="KAG7575407.1"/>
    <property type="molecule type" value="Genomic_DNA"/>
</dbReference>
<feature type="region of interest" description="Disordered" evidence="1">
    <location>
        <begin position="115"/>
        <end position="140"/>
    </location>
</feature>
<dbReference type="OrthoDB" id="2589568at2759"/>
<feature type="region of interest" description="Disordered" evidence="1">
    <location>
        <begin position="51"/>
        <end position="74"/>
    </location>
</feature>
<dbReference type="AlphaFoldDB" id="A0A8K0JS72"/>
<feature type="region of interest" description="Disordered" evidence="1">
    <location>
        <begin position="405"/>
        <end position="436"/>
    </location>
</feature>
<evidence type="ECO:0000256" key="1">
    <source>
        <dbReference type="SAM" id="MobiDB-lite"/>
    </source>
</evidence>
<proteinExistence type="predicted"/>
<organism evidence="2 3">
    <name type="scientific">Filobasidium floriforme</name>
    <dbReference type="NCBI Taxonomy" id="5210"/>
    <lineage>
        <taxon>Eukaryota</taxon>
        <taxon>Fungi</taxon>
        <taxon>Dikarya</taxon>
        <taxon>Basidiomycota</taxon>
        <taxon>Agaricomycotina</taxon>
        <taxon>Tremellomycetes</taxon>
        <taxon>Filobasidiales</taxon>
        <taxon>Filobasidiaceae</taxon>
        <taxon>Filobasidium</taxon>
    </lineage>
</organism>
<keyword evidence="3" id="KW-1185">Reference proteome</keyword>
<evidence type="ECO:0000313" key="2">
    <source>
        <dbReference type="EMBL" id="KAG7575407.1"/>
    </source>
</evidence>
<feature type="compositionally biased region" description="Low complexity" evidence="1">
    <location>
        <begin position="634"/>
        <end position="651"/>
    </location>
</feature>
<feature type="compositionally biased region" description="Polar residues" evidence="1">
    <location>
        <begin position="419"/>
        <end position="436"/>
    </location>
</feature>
<protein>
    <submittedName>
        <fullName evidence="2">Uncharacterized protein</fullName>
    </submittedName>
</protein>
<feature type="region of interest" description="Disordered" evidence="1">
    <location>
        <begin position="615"/>
        <end position="657"/>
    </location>
</feature>
<comment type="caution">
    <text evidence="2">The sequence shown here is derived from an EMBL/GenBank/DDBJ whole genome shotgun (WGS) entry which is preliminary data.</text>
</comment>
<feature type="region of interest" description="Disordered" evidence="1">
    <location>
        <begin position="448"/>
        <end position="489"/>
    </location>
</feature>
<evidence type="ECO:0000313" key="3">
    <source>
        <dbReference type="Proteomes" id="UP000812966"/>
    </source>
</evidence>
<feature type="compositionally biased region" description="Low complexity" evidence="1">
    <location>
        <begin position="60"/>
        <end position="74"/>
    </location>
</feature>
<feature type="region of interest" description="Disordered" evidence="1">
    <location>
        <begin position="669"/>
        <end position="694"/>
    </location>
</feature>
<reference evidence="2" key="1">
    <citation type="submission" date="2020-04" db="EMBL/GenBank/DDBJ databases">
        <title>Analysis of mating type loci in Filobasidium floriforme.</title>
        <authorList>
            <person name="Nowrousian M."/>
        </authorList>
    </citation>
    <scope>NUCLEOTIDE SEQUENCE</scope>
    <source>
        <strain evidence="2">CBS 6242</strain>
    </source>
</reference>
<accession>A0A8K0JS72</accession>
<feature type="region of interest" description="Disordered" evidence="1">
    <location>
        <begin position="237"/>
        <end position="266"/>
    </location>
</feature>
<feature type="compositionally biased region" description="Low complexity" evidence="1">
    <location>
        <begin position="250"/>
        <end position="259"/>
    </location>
</feature>